<name>A0A1D1VGK0_RAMVA</name>
<dbReference type="Proteomes" id="UP000186922">
    <property type="component" value="Unassembled WGS sequence"/>
</dbReference>
<gene>
    <name evidence="1" type="primary">RvY_11552-1</name>
    <name evidence="1" type="synonym">RvY_11552.1</name>
    <name evidence="1" type="ORF">RvY_11552</name>
</gene>
<keyword evidence="2" id="KW-1185">Reference proteome</keyword>
<sequence>MASQGNILYKIEDRQVRNTPGSKSWHSRANFKMHYLTMGNSCHSRGDPLRSHKQFLRLLSILGLHFHVDGFGWQQQNLE</sequence>
<dbReference type="EMBL" id="BDGG01000006">
    <property type="protein sequence ID" value="GAV00750.1"/>
    <property type="molecule type" value="Genomic_DNA"/>
</dbReference>
<dbReference type="AlphaFoldDB" id="A0A1D1VGK0"/>
<comment type="caution">
    <text evidence="1">The sequence shown here is derived from an EMBL/GenBank/DDBJ whole genome shotgun (WGS) entry which is preliminary data.</text>
</comment>
<accession>A0A1D1VGK0</accession>
<proteinExistence type="predicted"/>
<organism evidence="1 2">
    <name type="scientific">Ramazzottius varieornatus</name>
    <name type="common">Water bear</name>
    <name type="synonym">Tardigrade</name>
    <dbReference type="NCBI Taxonomy" id="947166"/>
    <lineage>
        <taxon>Eukaryota</taxon>
        <taxon>Metazoa</taxon>
        <taxon>Ecdysozoa</taxon>
        <taxon>Tardigrada</taxon>
        <taxon>Eutardigrada</taxon>
        <taxon>Parachela</taxon>
        <taxon>Hypsibioidea</taxon>
        <taxon>Ramazzottiidae</taxon>
        <taxon>Ramazzottius</taxon>
    </lineage>
</organism>
<reference evidence="1 2" key="1">
    <citation type="journal article" date="2016" name="Nat. Commun.">
        <title>Extremotolerant tardigrade genome and improved radiotolerance of human cultured cells by tardigrade-unique protein.</title>
        <authorList>
            <person name="Hashimoto T."/>
            <person name="Horikawa D.D."/>
            <person name="Saito Y."/>
            <person name="Kuwahara H."/>
            <person name="Kozuka-Hata H."/>
            <person name="Shin-I T."/>
            <person name="Minakuchi Y."/>
            <person name="Ohishi K."/>
            <person name="Motoyama A."/>
            <person name="Aizu T."/>
            <person name="Enomoto A."/>
            <person name="Kondo K."/>
            <person name="Tanaka S."/>
            <person name="Hara Y."/>
            <person name="Koshikawa S."/>
            <person name="Sagara H."/>
            <person name="Miura T."/>
            <person name="Yokobori S."/>
            <person name="Miyagawa K."/>
            <person name="Suzuki Y."/>
            <person name="Kubo T."/>
            <person name="Oyama M."/>
            <person name="Kohara Y."/>
            <person name="Fujiyama A."/>
            <person name="Arakawa K."/>
            <person name="Katayama T."/>
            <person name="Toyoda A."/>
            <person name="Kunieda T."/>
        </authorList>
    </citation>
    <scope>NUCLEOTIDE SEQUENCE [LARGE SCALE GENOMIC DNA]</scope>
    <source>
        <strain evidence="1 2">YOKOZUNA-1</strain>
    </source>
</reference>
<evidence type="ECO:0000313" key="2">
    <source>
        <dbReference type="Proteomes" id="UP000186922"/>
    </source>
</evidence>
<evidence type="ECO:0000313" key="1">
    <source>
        <dbReference type="EMBL" id="GAV00750.1"/>
    </source>
</evidence>
<protein>
    <submittedName>
        <fullName evidence="1">Uncharacterized protein</fullName>
    </submittedName>
</protein>